<dbReference type="InterPro" id="IPR050231">
    <property type="entry name" value="Iron_ascorbate_oxido_reductase"/>
</dbReference>
<organism evidence="3 4">
    <name type="scientific">Candida theae</name>
    <dbReference type="NCBI Taxonomy" id="1198502"/>
    <lineage>
        <taxon>Eukaryota</taxon>
        <taxon>Fungi</taxon>
        <taxon>Dikarya</taxon>
        <taxon>Ascomycota</taxon>
        <taxon>Saccharomycotina</taxon>
        <taxon>Pichiomycetes</taxon>
        <taxon>Debaryomycetaceae</taxon>
        <taxon>Candida/Lodderomyces clade</taxon>
        <taxon>Candida</taxon>
    </lineage>
</organism>
<proteinExistence type="inferred from homology"/>
<sequence>MTSDNNPLTTVDISYLDDPKIAKELLDALVSQGFVFIDGHNFQASEVDKIFDISKQFFKLPLDYKRKFPFDSSNSGYIEFNRENLDPNAKKDFKEGLNFSGIDFTTGGPSGAIPDWFVEEQERYTFVKDMTLKLNKLALDLLLLLAKGLEIEGNDKEGGVPGAEWFTSRYKPTSKSGSTLRFLHYPAQTTNNNGDGEVRAGAHTDYGSMTLLFQKKNQEGLEIYSPVSRKWEKVPFVDSTKPGMAPPIIVNIGDLLSYWTAGLLKSTIHRVKFSNLQTEDRYSVVFFSHPSDETLLEPVPSKLLRDRTGRGVAKDTEYITALQHLEKKLANTYGY</sequence>
<accession>A0AAD5FZ69</accession>
<dbReference type="PANTHER" id="PTHR47990">
    <property type="entry name" value="2-OXOGLUTARATE (2OG) AND FE(II)-DEPENDENT OXYGENASE SUPERFAMILY PROTEIN-RELATED"/>
    <property type="match status" value="1"/>
</dbReference>
<comment type="caution">
    <text evidence="3">The sequence shown here is derived from an EMBL/GenBank/DDBJ whole genome shotgun (WGS) entry which is preliminary data.</text>
</comment>
<evidence type="ECO:0000259" key="2">
    <source>
        <dbReference type="PROSITE" id="PS51471"/>
    </source>
</evidence>
<feature type="domain" description="Fe2OG dioxygenase" evidence="2">
    <location>
        <begin position="175"/>
        <end position="290"/>
    </location>
</feature>
<evidence type="ECO:0000313" key="3">
    <source>
        <dbReference type="EMBL" id="KAI5959459.1"/>
    </source>
</evidence>
<evidence type="ECO:0000313" key="4">
    <source>
        <dbReference type="Proteomes" id="UP001204833"/>
    </source>
</evidence>
<dbReference type="Gene3D" id="2.60.120.330">
    <property type="entry name" value="B-lactam Antibiotic, Isopenicillin N Synthase, Chain"/>
    <property type="match status" value="1"/>
</dbReference>
<keyword evidence="1" id="KW-0479">Metal-binding</keyword>
<dbReference type="InterPro" id="IPR044861">
    <property type="entry name" value="IPNS-like_FE2OG_OXY"/>
</dbReference>
<dbReference type="Pfam" id="PF03171">
    <property type="entry name" value="2OG-FeII_Oxy"/>
    <property type="match status" value="1"/>
</dbReference>
<dbReference type="AlphaFoldDB" id="A0AAD5FZ69"/>
<comment type="similarity">
    <text evidence="1">Belongs to the iron/ascorbate-dependent oxidoreductase family.</text>
</comment>
<dbReference type="FunFam" id="2.60.120.330:FF:000051">
    <property type="entry name" value="Clavaminate synthase-like protein"/>
    <property type="match status" value="1"/>
</dbReference>
<dbReference type="GO" id="GO:0044283">
    <property type="term" value="P:small molecule biosynthetic process"/>
    <property type="evidence" value="ECO:0007669"/>
    <property type="project" value="UniProtKB-ARBA"/>
</dbReference>
<dbReference type="Proteomes" id="UP001204833">
    <property type="component" value="Unassembled WGS sequence"/>
</dbReference>
<evidence type="ECO:0000256" key="1">
    <source>
        <dbReference type="RuleBase" id="RU003682"/>
    </source>
</evidence>
<gene>
    <name evidence="3" type="ORF">KGF57_002097</name>
</gene>
<name>A0AAD5FZ69_9ASCO</name>
<reference evidence="3 4" key="1">
    <citation type="journal article" date="2022" name="DNA Res.">
        <title>Genome analysis of five recently described species of the CUG-Ser clade uncovers Candida theae as a new hybrid lineage with pathogenic potential in the Candida parapsilosis species complex.</title>
        <authorList>
            <person name="Mixao V."/>
            <person name="Del Olmo V."/>
            <person name="Hegedusova E."/>
            <person name="Saus E."/>
            <person name="Pryszcz L."/>
            <person name="Cillingova A."/>
            <person name="Nosek J."/>
            <person name="Gabaldon T."/>
        </authorList>
    </citation>
    <scope>NUCLEOTIDE SEQUENCE [LARGE SCALE GENOMIC DNA]</scope>
    <source>
        <strain evidence="3 4">CBS 12239</strain>
    </source>
</reference>
<protein>
    <recommendedName>
        <fullName evidence="2">Fe2OG dioxygenase domain-containing protein</fullName>
    </recommendedName>
</protein>
<keyword evidence="1" id="KW-0408">Iron</keyword>
<dbReference type="SUPFAM" id="SSF51197">
    <property type="entry name" value="Clavaminate synthase-like"/>
    <property type="match status" value="1"/>
</dbReference>
<dbReference type="InterPro" id="IPR027443">
    <property type="entry name" value="IPNS-like_sf"/>
</dbReference>
<dbReference type="PROSITE" id="PS51471">
    <property type="entry name" value="FE2OG_OXY"/>
    <property type="match status" value="1"/>
</dbReference>
<dbReference type="InterPro" id="IPR005123">
    <property type="entry name" value="Oxoglu/Fe-dep_dioxygenase_dom"/>
</dbReference>
<dbReference type="EMBL" id="JAIHNG010000104">
    <property type="protein sequence ID" value="KAI5959459.1"/>
    <property type="molecule type" value="Genomic_DNA"/>
</dbReference>
<dbReference type="Pfam" id="PF14226">
    <property type="entry name" value="DIOX_N"/>
    <property type="match status" value="1"/>
</dbReference>
<keyword evidence="1" id="KW-0560">Oxidoreductase</keyword>
<dbReference type="GO" id="GO:0016491">
    <property type="term" value="F:oxidoreductase activity"/>
    <property type="evidence" value="ECO:0007669"/>
    <property type="project" value="UniProtKB-KW"/>
</dbReference>
<dbReference type="GeneID" id="76150156"/>
<keyword evidence="4" id="KW-1185">Reference proteome</keyword>
<dbReference type="RefSeq" id="XP_051609420.1">
    <property type="nucleotide sequence ID" value="XM_051751373.1"/>
</dbReference>
<dbReference type="InterPro" id="IPR026992">
    <property type="entry name" value="DIOX_N"/>
</dbReference>
<dbReference type="GO" id="GO:0046872">
    <property type="term" value="F:metal ion binding"/>
    <property type="evidence" value="ECO:0007669"/>
    <property type="project" value="UniProtKB-KW"/>
</dbReference>